<dbReference type="SMART" id="SM00409">
    <property type="entry name" value="IG"/>
    <property type="match status" value="1"/>
</dbReference>
<dbReference type="CDD" id="cd02795">
    <property type="entry name" value="CBM6-CBM35-CBM36_like"/>
    <property type="match status" value="1"/>
</dbReference>
<feature type="signal peptide" evidence="1">
    <location>
        <begin position="1"/>
        <end position="30"/>
    </location>
</feature>
<dbReference type="InterPro" id="IPR003599">
    <property type="entry name" value="Ig_sub"/>
</dbReference>
<dbReference type="Gene3D" id="2.60.120.260">
    <property type="entry name" value="Galactose-binding domain-like"/>
    <property type="match status" value="1"/>
</dbReference>
<dbReference type="SMART" id="SM00060">
    <property type="entry name" value="FN3"/>
    <property type="match status" value="1"/>
</dbReference>
<dbReference type="InterPro" id="IPR036179">
    <property type="entry name" value="Ig-like_dom_sf"/>
</dbReference>
<dbReference type="SUPFAM" id="SSF48726">
    <property type="entry name" value="Immunoglobulin"/>
    <property type="match status" value="1"/>
</dbReference>
<comment type="caution">
    <text evidence="3">The sequence shown here is derived from an EMBL/GenBank/DDBJ whole genome shotgun (WGS) entry which is preliminary data.</text>
</comment>
<accession>A0ABT3G5N3</accession>
<dbReference type="PROSITE" id="PS50853">
    <property type="entry name" value="FN3"/>
    <property type="match status" value="1"/>
</dbReference>
<evidence type="ECO:0000313" key="4">
    <source>
        <dbReference type="Proteomes" id="UP001165653"/>
    </source>
</evidence>
<dbReference type="Pfam" id="PF17829">
    <property type="entry name" value="GH115_C"/>
    <property type="match status" value="1"/>
</dbReference>
<name>A0ABT3G5N3_9BACT</name>
<dbReference type="Gene3D" id="2.60.40.10">
    <property type="entry name" value="Immunoglobulins"/>
    <property type="match status" value="2"/>
</dbReference>
<dbReference type="InterPro" id="IPR003961">
    <property type="entry name" value="FN3_dom"/>
</dbReference>
<evidence type="ECO:0000256" key="1">
    <source>
        <dbReference type="SAM" id="SignalP"/>
    </source>
</evidence>
<dbReference type="InterPro" id="IPR013783">
    <property type="entry name" value="Ig-like_fold"/>
</dbReference>
<feature type="domain" description="Fibronectin type-III" evidence="2">
    <location>
        <begin position="20"/>
        <end position="116"/>
    </location>
</feature>
<dbReference type="Pfam" id="PF00041">
    <property type="entry name" value="fn3"/>
    <property type="match status" value="1"/>
</dbReference>
<keyword evidence="4" id="KW-1185">Reference proteome</keyword>
<sequence length="434" mass="46252">MLYFRESETLLRRVVRYAFLLLALGNSAFATTSGSVEVAWNPNREPDVTGYKIYWGESSRQYTSVQDVGNNVSGRVSNLTSGQTYYCAVKAYNSAQQESGFSSEVILTYVPDTPPADNSSRIVLLEAESGTLTSPAAILGGGTDVYVDSTNFATASNGSTTLSFNVDTAANYHVWCRVKAPAASSDSFNVSLNNGTEQVFHVYGVAEPTEPRSSGWIWKRIHVAGGDPRDYPLTAGAHTLKFRVREQGACLDRIVVSSNPDFVPTDSLARSGDVLALTSSPVSMSRTVGQTAFFEVTAAATGPVSYQWKKGNVAISGATGSMLILDQLETGDAGSYTVTLTRGTASVTTVPAVLTVSSSAALPDFKVAKMTMNPDLTVNFDLSGGLNSTVLVYASANLQSWSLISTQVNSTGTIRVSDPGAEGQTKRFYKIVTQ</sequence>
<keyword evidence="1" id="KW-0732">Signal</keyword>
<evidence type="ECO:0000259" key="2">
    <source>
        <dbReference type="PROSITE" id="PS50853"/>
    </source>
</evidence>
<dbReference type="EMBL" id="JAPDDR010000007">
    <property type="protein sequence ID" value="MCW1914789.1"/>
    <property type="molecule type" value="Genomic_DNA"/>
</dbReference>
<dbReference type="InterPro" id="IPR041437">
    <property type="entry name" value="GH115_C"/>
</dbReference>
<dbReference type="SUPFAM" id="SSF49265">
    <property type="entry name" value="Fibronectin type III"/>
    <property type="match status" value="1"/>
</dbReference>
<dbReference type="RefSeq" id="WP_264514324.1">
    <property type="nucleotide sequence ID" value="NZ_JAPDDR010000007.1"/>
</dbReference>
<protein>
    <submittedName>
        <fullName evidence="3">Fibronectin type III domain-containing protein</fullName>
    </submittedName>
</protein>
<evidence type="ECO:0000313" key="3">
    <source>
        <dbReference type="EMBL" id="MCW1914789.1"/>
    </source>
</evidence>
<dbReference type="InterPro" id="IPR036116">
    <property type="entry name" value="FN3_sf"/>
</dbReference>
<dbReference type="CDD" id="cd00063">
    <property type="entry name" value="FN3"/>
    <property type="match status" value="1"/>
</dbReference>
<gene>
    <name evidence="3" type="ORF">OJ996_14475</name>
</gene>
<proteinExistence type="predicted"/>
<reference evidence="3" key="1">
    <citation type="submission" date="2022-10" db="EMBL/GenBank/DDBJ databases">
        <title>Luteolibacter sp. GHJ8, whole genome shotgun sequencing project.</title>
        <authorList>
            <person name="Zhao G."/>
            <person name="Shen L."/>
        </authorList>
    </citation>
    <scope>NUCLEOTIDE SEQUENCE</scope>
    <source>
        <strain evidence="3">GHJ8</strain>
    </source>
</reference>
<organism evidence="3 4">
    <name type="scientific">Luteolibacter rhizosphaerae</name>
    <dbReference type="NCBI Taxonomy" id="2989719"/>
    <lineage>
        <taxon>Bacteria</taxon>
        <taxon>Pseudomonadati</taxon>
        <taxon>Verrucomicrobiota</taxon>
        <taxon>Verrucomicrobiia</taxon>
        <taxon>Verrucomicrobiales</taxon>
        <taxon>Verrucomicrobiaceae</taxon>
        <taxon>Luteolibacter</taxon>
    </lineage>
</organism>
<feature type="chain" id="PRO_5045642509" evidence="1">
    <location>
        <begin position="31"/>
        <end position="434"/>
    </location>
</feature>
<dbReference type="Proteomes" id="UP001165653">
    <property type="component" value="Unassembled WGS sequence"/>
</dbReference>